<accession>A0A699IUN1</accession>
<protein>
    <submittedName>
        <fullName evidence="7">Transmembrane protein 53</fullName>
    </submittedName>
</protein>
<dbReference type="GO" id="GO:0006355">
    <property type="term" value="P:regulation of DNA-templated transcription"/>
    <property type="evidence" value="ECO:0007669"/>
    <property type="project" value="InterPro"/>
</dbReference>
<reference evidence="7" key="1">
    <citation type="journal article" date="2019" name="Sci. Rep.">
        <title>Draft genome of Tanacetum cinerariifolium, the natural source of mosquito coil.</title>
        <authorList>
            <person name="Yamashiro T."/>
            <person name="Shiraishi A."/>
            <person name="Satake H."/>
            <person name="Nakayama K."/>
        </authorList>
    </citation>
    <scope>NUCLEOTIDE SEQUENCE</scope>
</reference>
<dbReference type="PANTHER" id="PTHR12265:SF30">
    <property type="entry name" value="TRANSMEMBRANE PROTEIN 53"/>
    <property type="match status" value="1"/>
</dbReference>
<dbReference type="EMBL" id="BKCJ010335632">
    <property type="protein sequence ID" value="GEZ87414.1"/>
    <property type="molecule type" value="Genomic_DNA"/>
</dbReference>
<keyword evidence="5" id="KW-0539">Nucleus</keyword>
<evidence type="ECO:0000256" key="5">
    <source>
        <dbReference type="ARBA" id="ARBA00023242"/>
    </source>
</evidence>
<evidence type="ECO:0000256" key="3">
    <source>
        <dbReference type="ARBA" id="ARBA00022989"/>
    </source>
</evidence>
<dbReference type="InterPro" id="IPR008547">
    <property type="entry name" value="DUF829_TMEM53"/>
</dbReference>
<dbReference type="Gene3D" id="2.170.150.80">
    <property type="entry name" value="NAC domain"/>
    <property type="match status" value="1"/>
</dbReference>
<comment type="subcellular location">
    <subcellularLocation>
        <location evidence="6">Endomembrane system</location>
        <topology evidence="6">Single-pass membrane protein</topology>
    </subcellularLocation>
    <subcellularLocation>
        <location evidence="1">Nucleus membrane</location>
    </subcellularLocation>
</comment>
<keyword evidence="2 7" id="KW-0812">Transmembrane</keyword>
<feature type="non-terminal residue" evidence="7">
    <location>
        <position position="1"/>
    </location>
</feature>
<evidence type="ECO:0000313" key="7">
    <source>
        <dbReference type="EMBL" id="GEZ87414.1"/>
    </source>
</evidence>
<evidence type="ECO:0000256" key="2">
    <source>
        <dbReference type="ARBA" id="ARBA00022692"/>
    </source>
</evidence>
<proteinExistence type="predicted"/>
<comment type="caution">
    <text evidence="7">The sequence shown here is derived from an EMBL/GenBank/DDBJ whole genome shotgun (WGS) entry which is preliminary data.</text>
</comment>
<evidence type="ECO:0000256" key="1">
    <source>
        <dbReference type="ARBA" id="ARBA00004126"/>
    </source>
</evidence>
<dbReference type="AlphaFoldDB" id="A0A699IUN1"/>
<sequence>ESNHILYYLCRAMLEKFQRQDDNLMDRIKGCIMDSAPVATVDPQVWASGFSAAILKKNIIAAKGYRNTDDITAKPAMTETTLLMVLEKFFDVILNLPAVNQDDSIIKKMTCDEDTNEGTCNFRCCAYMLSKDVHIWKFTDPCIKDHKYKNRERLNRATVAGYWKATGKDRTIKTSRGSCDW</sequence>
<dbReference type="Pfam" id="PF05705">
    <property type="entry name" value="DUF829"/>
    <property type="match status" value="1"/>
</dbReference>
<dbReference type="InterPro" id="IPR036093">
    <property type="entry name" value="NAC_dom_sf"/>
</dbReference>
<dbReference type="GO" id="GO:0003677">
    <property type="term" value="F:DNA binding"/>
    <property type="evidence" value="ECO:0007669"/>
    <property type="project" value="InterPro"/>
</dbReference>
<dbReference type="PANTHER" id="PTHR12265">
    <property type="entry name" value="TRANSMEMBRANE PROTEIN 53"/>
    <property type="match status" value="1"/>
</dbReference>
<keyword evidence="4" id="KW-0472">Membrane</keyword>
<keyword evidence="3" id="KW-1133">Transmembrane helix</keyword>
<organism evidence="7">
    <name type="scientific">Tanacetum cinerariifolium</name>
    <name type="common">Dalmatian daisy</name>
    <name type="synonym">Chrysanthemum cinerariifolium</name>
    <dbReference type="NCBI Taxonomy" id="118510"/>
    <lineage>
        <taxon>Eukaryota</taxon>
        <taxon>Viridiplantae</taxon>
        <taxon>Streptophyta</taxon>
        <taxon>Embryophyta</taxon>
        <taxon>Tracheophyta</taxon>
        <taxon>Spermatophyta</taxon>
        <taxon>Magnoliopsida</taxon>
        <taxon>eudicotyledons</taxon>
        <taxon>Gunneridae</taxon>
        <taxon>Pentapetalae</taxon>
        <taxon>asterids</taxon>
        <taxon>campanulids</taxon>
        <taxon>Asterales</taxon>
        <taxon>Asteraceae</taxon>
        <taxon>Asteroideae</taxon>
        <taxon>Anthemideae</taxon>
        <taxon>Anthemidinae</taxon>
        <taxon>Tanacetum</taxon>
    </lineage>
</organism>
<name>A0A699IUN1_TANCI</name>
<dbReference type="SUPFAM" id="SSF101941">
    <property type="entry name" value="NAC domain"/>
    <property type="match status" value="1"/>
</dbReference>
<gene>
    <name evidence="7" type="ORF">Tci_559387</name>
</gene>
<evidence type="ECO:0000256" key="4">
    <source>
        <dbReference type="ARBA" id="ARBA00023136"/>
    </source>
</evidence>
<evidence type="ECO:0000256" key="6">
    <source>
        <dbReference type="ARBA" id="ARBA00037847"/>
    </source>
</evidence>
<dbReference type="GO" id="GO:0031965">
    <property type="term" value="C:nuclear membrane"/>
    <property type="evidence" value="ECO:0007669"/>
    <property type="project" value="UniProtKB-SubCell"/>
</dbReference>